<evidence type="ECO:0000259" key="9">
    <source>
        <dbReference type="PROSITE" id="PS50262"/>
    </source>
</evidence>
<dbReference type="GO" id="GO:0005886">
    <property type="term" value="C:plasma membrane"/>
    <property type="evidence" value="ECO:0000318"/>
    <property type="project" value="GO_Central"/>
</dbReference>
<dbReference type="KEGG" id="tad:TRIADDRAFT_30388"/>
<keyword evidence="6 8" id="KW-0472">Membrane</keyword>
<evidence type="ECO:0000256" key="4">
    <source>
        <dbReference type="ARBA" id="ARBA00022737"/>
    </source>
</evidence>
<dbReference type="Gene3D" id="1.20.1070.10">
    <property type="entry name" value="Rhodopsin 7-helix transmembrane proteins"/>
    <property type="match status" value="1"/>
</dbReference>
<dbReference type="PRINTS" id="PR00237">
    <property type="entry name" value="GPCRRHODOPSN"/>
</dbReference>
<feature type="transmembrane region" description="Helical" evidence="8">
    <location>
        <begin position="300"/>
        <end position="322"/>
    </location>
</feature>
<evidence type="ECO:0000256" key="1">
    <source>
        <dbReference type="ARBA" id="ARBA00004370"/>
    </source>
</evidence>
<keyword evidence="2" id="KW-0433">Leucine-rich repeat</keyword>
<dbReference type="GO" id="GO:0007189">
    <property type="term" value="P:adenylate cyclase-activating G protein-coupled receptor signaling pathway"/>
    <property type="evidence" value="ECO:0000318"/>
    <property type="project" value="GO_Central"/>
</dbReference>
<dbReference type="PANTHER" id="PTHR24372">
    <property type="entry name" value="GLYCOPROTEIN HORMONE RECEPTOR"/>
    <property type="match status" value="1"/>
</dbReference>
<dbReference type="FunCoup" id="B3S733">
    <property type="interactions" value="864"/>
</dbReference>
<feature type="non-terminal residue" evidence="10">
    <location>
        <position position="1"/>
    </location>
</feature>
<dbReference type="SUPFAM" id="SSF81321">
    <property type="entry name" value="Family A G protein-coupled receptor-like"/>
    <property type="match status" value="1"/>
</dbReference>
<name>B3S733_TRIAD</name>
<keyword evidence="5 8" id="KW-1133">Transmembrane helix</keyword>
<feature type="transmembrane region" description="Helical" evidence="8">
    <location>
        <begin position="264"/>
        <end position="288"/>
    </location>
</feature>
<dbReference type="eggNOG" id="KOG2087">
    <property type="taxonomic scope" value="Eukaryota"/>
</dbReference>
<feature type="transmembrane region" description="Helical" evidence="8">
    <location>
        <begin position="173"/>
        <end position="198"/>
    </location>
</feature>
<keyword evidence="3 8" id="KW-0812">Transmembrane</keyword>
<dbReference type="CTD" id="6757314"/>
<organism evidence="10 11">
    <name type="scientific">Trichoplax adhaerens</name>
    <name type="common">Trichoplax reptans</name>
    <dbReference type="NCBI Taxonomy" id="10228"/>
    <lineage>
        <taxon>Eukaryota</taxon>
        <taxon>Metazoa</taxon>
        <taxon>Placozoa</taxon>
        <taxon>Uniplacotomia</taxon>
        <taxon>Trichoplacea</taxon>
        <taxon>Trichoplacidae</taxon>
        <taxon>Trichoplax</taxon>
    </lineage>
</organism>
<dbReference type="Proteomes" id="UP000009022">
    <property type="component" value="Unassembled WGS sequence"/>
</dbReference>
<evidence type="ECO:0000256" key="3">
    <source>
        <dbReference type="ARBA" id="ARBA00022692"/>
    </source>
</evidence>
<dbReference type="GO" id="GO:0008528">
    <property type="term" value="F:G protein-coupled peptide receptor activity"/>
    <property type="evidence" value="ECO:0000318"/>
    <property type="project" value="GO_Central"/>
</dbReference>
<feature type="transmembrane region" description="Helical" evidence="8">
    <location>
        <begin position="30"/>
        <end position="49"/>
    </location>
</feature>
<dbReference type="InterPro" id="IPR008112">
    <property type="entry name" value="Relaxin_rcpt"/>
</dbReference>
<accession>B3S733</accession>
<evidence type="ECO:0000256" key="6">
    <source>
        <dbReference type="ARBA" id="ARBA00023136"/>
    </source>
</evidence>
<dbReference type="AlphaFoldDB" id="B3S733"/>
<evidence type="ECO:0000256" key="2">
    <source>
        <dbReference type="ARBA" id="ARBA00022614"/>
    </source>
</evidence>
<keyword evidence="11" id="KW-1185">Reference proteome</keyword>
<dbReference type="PhylomeDB" id="B3S733"/>
<dbReference type="GO" id="GO:0009755">
    <property type="term" value="P:hormone-mediated signaling pathway"/>
    <property type="evidence" value="ECO:0000318"/>
    <property type="project" value="GO_Central"/>
</dbReference>
<comment type="subcellular location">
    <subcellularLocation>
        <location evidence="1">Membrane</location>
    </subcellularLocation>
</comment>
<dbReference type="EMBL" id="DS985253">
    <property type="protein sequence ID" value="EDV21501.1"/>
    <property type="molecule type" value="Genomic_DNA"/>
</dbReference>
<evidence type="ECO:0000256" key="5">
    <source>
        <dbReference type="ARBA" id="ARBA00022989"/>
    </source>
</evidence>
<dbReference type="OMA" id="SADIHFG"/>
<feature type="transmembrane region" description="Helical" evidence="8">
    <location>
        <begin position="81"/>
        <end position="107"/>
    </location>
</feature>
<dbReference type="OrthoDB" id="6022531at2759"/>
<evidence type="ECO:0000256" key="8">
    <source>
        <dbReference type="SAM" id="Phobius"/>
    </source>
</evidence>
<keyword evidence="4" id="KW-0677">Repeat</keyword>
<evidence type="ECO:0000313" key="11">
    <source>
        <dbReference type="Proteomes" id="UP000009022"/>
    </source>
</evidence>
<dbReference type="PRINTS" id="PR01739">
    <property type="entry name" value="RELAXINR"/>
</dbReference>
<dbReference type="InterPro" id="IPR000276">
    <property type="entry name" value="GPCR_Rhodpsn"/>
</dbReference>
<dbReference type="GeneID" id="6757314"/>
<dbReference type="HOGENOM" id="CLU_006130_0_1_1"/>
<feature type="transmembrane region" description="Helical" evidence="8">
    <location>
        <begin position="218"/>
        <end position="243"/>
    </location>
</feature>
<protein>
    <recommendedName>
        <fullName evidence="9">G-protein coupled receptors family 1 profile domain-containing protein</fullName>
    </recommendedName>
</protein>
<evidence type="ECO:0000313" key="10">
    <source>
        <dbReference type="EMBL" id="EDV21501.1"/>
    </source>
</evidence>
<dbReference type="FunFam" id="1.20.1070.10:FF:001026">
    <property type="entry name" value="Uncharacterized protein"/>
    <property type="match status" value="1"/>
</dbReference>
<proteinExistence type="predicted"/>
<sequence length="370" mass="41839">CCIATAQTCLPPFNVISNCADLMANTILRASIWIVGIIALVGNLFVLIWRLKHQNKNSMAEQSYFRKLVTFFMGNAESVNVLFVDALAIADLMMAIYLIIIGSTDIYYRKKYSHYDDYWRKSPLCHFAGFLATLSCQMSVYILTAITVDRLICIISPYSPYRINLSTARKAIFWGWLIVIVTIGIPLLPGIPYFRNFYGRSSVCLPFHFSNQVDGTGWQYSISVITVVNLIACMFILLAYLALMIKLKTRKVMSHRSARQDRVVTVKMILVIGTNLCCWLPIIAITFLALFKIHVPRETIAWIAVFVLPLNSAMNPVIYTIATQVFKDAFFKPRMGKSTSTVAPVSTVSDIKMKYNLSDYTLPSNISKTY</sequence>
<gene>
    <name evidence="10" type="ORF">TRIADDRAFT_30388</name>
</gene>
<dbReference type="PANTHER" id="PTHR24372:SF77">
    <property type="entry name" value="G-PROTEIN COUPLED RECEPTORS FAMILY 1 PROFILE DOMAIN-CONTAINING PROTEIN"/>
    <property type="match status" value="1"/>
</dbReference>
<dbReference type="RefSeq" id="XP_002116101.1">
    <property type="nucleotide sequence ID" value="XM_002116065.1"/>
</dbReference>
<dbReference type="CDD" id="cd15137">
    <property type="entry name" value="7tmA_Relaxin_R"/>
    <property type="match status" value="1"/>
</dbReference>
<dbReference type="PROSITE" id="PS50262">
    <property type="entry name" value="G_PROTEIN_RECEP_F1_2"/>
    <property type="match status" value="1"/>
</dbReference>
<dbReference type="InParanoid" id="B3S733"/>
<keyword evidence="7" id="KW-0325">Glycoprotein</keyword>
<reference evidence="10 11" key="1">
    <citation type="journal article" date="2008" name="Nature">
        <title>The Trichoplax genome and the nature of placozoans.</title>
        <authorList>
            <person name="Srivastava M."/>
            <person name="Begovic E."/>
            <person name="Chapman J."/>
            <person name="Putnam N.H."/>
            <person name="Hellsten U."/>
            <person name="Kawashima T."/>
            <person name="Kuo A."/>
            <person name="Mitros T."/>
            <person name="Salamov A."/>
            <person name="Carpenter M.L."/>
            <person name="Signorovitch A.Y."/>
            <person name="Moreno M.A."/>
            <person name="Kamm K."/>
            <person name="Grimwood J."/>
            <person name="Schmutz J."/>
            <person name="Shapiro H."/>
            <person name="Grigoriev I.V."/>
            <person name="Buss L.W."/>
            <person name="Schierwater B."/>
            <person name="Dellaporta S.L."/>
            <person name="Rokhsar D.S."/>
        </authorList>
    </citation>
    <scope>NUCLEOTIDE SEQUENCE [LARGE SCALE GENOMIC DNA]</scope>
    <source>
        <strain evidence="10 11">Grell-BS-1999</strain>
    </source>
</reference>
<dbReference type="InterPro" id="IPR017452">
    <property type="entry name" value="GPCR_Rhodpsn_7TM"/>
</dbReference>
<dbReference type="Pfam" id="PF00001">
    <property type="entry name" value="7tm_1"/>
    <property type="match status" value="1"/>
</dbReference>
<evidence type="ECO:0000256" key="7">
    <source>
        <dbReference type="ARBA" id="ARBA00023180"/>
    </source>
</evidence>
<feature type="domain" description="G-protein coupled receptors family 1 profile" evidence="9">
    <location>
        <begin position="42"/>
        <end position="319"/>
    </location>
</feature>